<comment type="caution">
    <text evidence="2">The sequence shown here is derived from an EMBL/GenBank/DDBJ whole genome shotgun (WGS) entry which is preliminary data.</text>
</comment>
<dbReference type="Pfam" id="PF25794">
    <property type="entry name" value="SACS"/>
    <property type="match status" value="1"/>
</dbReference>
<evidence type="ECO:0000259" key="1">
    <source>
        <dbReference type="Pfam" id="PF25794"/>
    </source>
</evidence>
<dbReference type="SUPFAM" id="SSF55874">
    <property type="entry name" value="ATPase domain of HSP90 chaperone/DNA topoisomerase II/histidine kinase"/>
    <property type="match status" value="1"/>
</dbReference>
<proteinExistence type="predicted"/>
<evidence type="ECO:0000313" key="3">
    <source>
        <dbReference type="EMBL" id="KAI1233564.1"/>
    </source>
</evidence>
<organism evidence="2">
    <name type="scientific">Lamprotornis superbus</name>
    <dbReference type="NCBI Taxonomy" id="245042"/>
    <lineage>
        <taxon>Eukaryota</taxon>
        <taxon>Metazoa</taxon>
        <taxon>Chordata</taxon>
        <taxon>Craniata</taxon>
        <taxon>Vertebrata</taxon>
        <taxon>Euteleostomi</taxon>
        <taxon>Archelosauria</taxon>
        <taxon>Archosauria</taxon>
        <taxon>Dinosauria</taxon>
        <taxon>Saurischia</taxon>
        <taxon>Theropoda</taxon>
        <taxon>Coelurosauria</taxon>
        <taxon>Aves</taxon>
        <taxon>Neognathae</taxon>
        <taxon>Neoaves</taxon>
        <taxon>Telluraves</taxon>
        <taxon>Australaves</taxon>
        <taxon>Passeriformes</taxon>
        <taxon>Sturnidae</taxon>
        <taxon>Lamprotornis</taxon>
    </lineage>
</organism>
<evidence type="ECO:0000313" key="2">
    <source>
        <dbReference type="EMBL" id="KAG0113343.1"/>
    </source>
</evidence>
<dbReference type="EMBL" id="JADDUC020000018">
    <property type="protein sequence ID" value="KAI1233564.1"/>
    <property type="molecule type" value="Genomic_DNA"/>
</dbReference>
<sequence>MVKEVLQNVDDAGAGLVCFMRDRWQHPAKATFSEKWNILQSPALCIYSNSSFQQQDIESIQHLGVRGKQDQHDVTGKYGLGFDTVYHFTDCPAFLTKDTTHLYYMPTATTEKPGSMFAVDTEFTKNFPDI</sequence>
<dbReference type="OrthoDB" id="9359474at2759"/>
<accession>A0A835TPE1</accession>
<dbReference type="Proteomes" id="UP000618051">
    <property type="component" value="Unassembled WGS sequence"/>
</dbReference>
<dbReference type="PANTHER" id="PTHR46919:SF2">
    <property type="entry name" value="SACSIN"/>
    <property type="match status" value="1"/>
</dbReference>
<reference evidence="2" key="1">
    <citation type="submission" date="2020-10" db="EMBL/GenBank/DDBJ databases">
        <title>Feather gene expression reveals the developmental basis of iridescence in African starlings.</title>
        <authorList>
            <person name="Rubenstein D.R."/>
        </authorList>
    </citation>
    <scope>NUCLEOTIDE SEQUENCE</scope>
    <source>
        <strain evidence="2">SS15</strain>
        <tissue evidence="2">Liver</tissue>
    </source>
</reference>
<dbReference type="EMBL" id="JADDUC010000461">
    <property type="protein sequence ID" value="KAG0113343.1"/>
    <property type="molecule type" value="Genomic_DNA"/>
</dbReference>
<reference evidence="3" key="3">
    <citation type="submission" date="2022-01" db="EMBL/GenBank/DDBJ databases">
        <authorList>
            <person name="Rubenstein D.R."/>
        </authorList>
    </citation>
    <scope>NUCLEOTIDE SEQUENCE</scope>
    <source>
        <strain evidence="3">SS15</strain>
        <tissue evidence="3">Liver</tissue>
    </source>
</reference>
<gene>
    <name evidence="3" type="ORF">IHE44_0004748</name>
    <name evidence="2" type="ORF">IHE44_010789</name>
</gene>
<keyword evidence="4" id="KW-1185">Reference proteome</keyword>
<reference evidence="3 4" key="2">
    <citation type="journal article" date="2021" name="J. Hered.">
        <title>Feather Gene Expression Elucidates the Developmental Basis of Plumage Iridescence in African Starlings.</title>
        <authorList>
            <person name="Rubenstein D.R."/>
            <person name="Corvelo A."/>
            <person name="MacManes M.D."/>
            <person name="Maia R."/>
            <person name="Narzisi G."/>
            <person name="Rousaki A."/>
            <person name="Vandenabeele P."/>
            <person name="Shawkey M.D."/>
            <person name="Solomon J."/>
        </authorList>
    </citation>
    <scope>NUCLEOTIDE SEQUENCE [LARGE SCALE GENOMIC DNA]</scope>
    <source>
        <strain evidence="3">SS15</strain>
    </source>
</reference>
<dbReference type="NCBIfam" id="NF047352">
    <property type="entry name" value="P_loop_sacsin"/>
    <property type="match status" value="1"/>
</dbReference>
<evidence type="ECO:0000313" key="4">
    <source>
        <dbReference type="Proteomes" id="UP000618051"/>
    </source>
</evidence>
<dbReference type="PANTHER" id="PTHR46919">
    <property type="entry name" value="ZINC FINGER, C3HC4 TYPE (RING FINGER) FAMILY PROTEIN"/>
    <property type="match status" value="1"/>
</dbReference>
<name>A0A835TPE1_9PASS</name>
<protein>
    <recommendedName>
        <fullName evidence="1">Sacsin/Nov domain-containing protein</fullName>
    </recommendedName>
</protein>
<feature type="domain" description="Sacsin/Nov" evidence="1">
    <location>
        <begin position="1"/>
        <end position="126"/>
    </location>
</feature>
<dbReference type="InterPro" id="IPR036890">
    <property type="entry name" value="HATPase_C_sf"/>
</dbReference>
<dbReference type="AlphaFoldDB" id="A0A835TPE1"/>
<dbReference type="InterPro" id="IPR058210">
    <property type="entry name" value="SACS/Nov_dom"/>
</dbReference>